<comment type="caution">
    <text evidence="1">The sequence shown here is derived from an EMBL/GenBank/DDBJ whole genome shotgun (WGS) entry which is preliminary data.</text>
</comment>
<dbReference type="EMBL" id="LAZR01009033">
    <property type="protein sequence ID" value="KKM75100.1"/>
    <property type="molecule type" value="Genomic_DNA"/>
</dbReference>
<name>A0A0F9MEP5_9ZZZZ</name>
<evidence type="ECO:0000313" key="1">
    <source>
        <dbReference type="EMBL" id="KKM75100.1"/>
    </source>
</evidence>
<dbReference type="AlphaFoldDB" id="A0A0F9MEP5"/>
<sequence length="97" mass="10129">MARRSRLIYVAAGTTKLQVEPGPVLVTGIVITNDGTGNVTLILFDQEDVAVPGNAIGRLVVGGDEALYVPFPEPLAFNFGITVDASAALAVTFVVRT</sequence>
<gene>
    <name evidence="1" type="ORF">LCGC14_1393650</name>
</gene>
<proteinExistence type="predicted"/>
<reference evidence="1" key="1">
    <citation type="journal article" date="2015" name="Nature">
        <title>Complex archaea that bridge the gap between prokaryotes and eukaryotes.</title>
        <authorList>
            <person name="Spang A."/>
            <person name="Saw J.H."/>
            <person name="Jorgensen S.L."/>
            <person name="Zaremba-Niedzwiedzka K."/>
            <person name="Martijn J."/>
            <person name="Lind A.E."/>
            <person name="van Eijk R."/>
            <person name="Schleper C."/>
            <person name="Guy L."/>
            <person name="Ettema T.J."/>
        </authorList>
    </citation>
    <scope>NUCLEOTIDE SEQUENCE</scope>
</reference>
<accession>A0A0F9MEP5</accession>
<organism evidence="1">
    <name type="scientific">marine sediment metagenome</name>
    <dbReference type="NCBI Taxonomy" id="412755"/>
    <lineage>
        <taxon>unclassified sequences</taxon>
        <taxon>metagenomes</taxon>
        <taxon>ecological metagenomes</taxon>
    </lineage>
</organism>
<protein>
    <submittedName>
        <fullName evidence="1">Uncharacterized protein</fullName>
    </submittedName>
</protein>